<dbReference type="FunFam" id="1.10.10.10:FF:000001">
    <property type="entry name" value="LysR family transcriptional regulator"/>
    <property type="match status" value="1"/>
</dbReference>
<dbReference type="STRING" id="416943.SAMN05445871_4341"/>
<keyword evidence="3 6" id="KW-0238">DNA-binding</keyword>
<dbReference type="SUPFAM" id="SSF53850">
    <property type="entry name" value="Periplasmic binding protein-like II"/>
    <property type="match status" value="1"/>
</dbReference>
<name>A0A1H7VMI3_9BURK</name>
<evidence type="ECO:0000256" key="2">
    <source>
        <dbReference type="ARBA" id="ARBA00023015"/>
    </source>
</evidence>
<evidence type="ECO:0000259" key="5">
    <source>
        <dbReference type="PROSITE" id="PS50931"/>
    </source>
</evidence>
<evidence type="ECO:0000313" key="7">
    <source>
        <dbReference type="Proteomes" id="UP000199120"/>
    </source>
</evidence>
<feature type="domain" description="HTH lysR-type" evidence="5">
    <location>
        <begin position="10"/>
        <end position="65"/>
    </location>
</feature>
<dbReference type="InterPro" id="IPR000847">
    <property type="entry name" value="LysR_HTH_N"/>
</dbReference>
<proteinExistence type="inferred from homology"/>
<gene>
    <name evidence="6" type="ORF">SAMN05192542_12629</name>
</gene>
<keyword evidence="4" id="KW-0804">Transcription</keyword>
<dbReference type="GO" id="GO:0006351">
    <property type="term" value="P:DNA-templated transcription"/>
    <property type="evidence" value="ECO:0007669"/>
    <property type="project" value="TreeGrafter"/>
</dbReference>
<dbReference type="InterPro" id="IPR036390">
    <property type="entry name" value="WH_DNA-bd_sf"/>
</dbReference>
<evidence type="ECO:0000256" key="1">
    <source>
        <dbReference type="ARBA" id="ARBA00009437"/>
    </source>
</evidence>
<dbReference type="OrthoDB" id="8928056at2"/>
<dbReference type="InterPro" id="IPR005119">
    <property type="entry name" value="LysR_subst-bd"/>
</dbReference>
<accession>A0A1H7VMI3</accession>
<reference evidence="7" key="1">
    <citation type="submission" date="2016-10" db="EMBL/GenBank/DDBJ databases">
        <authorList>
            <person name="Varghese N."/>
            <person name="Submissions S."/>
        </authorList>
    </citation>
    <scope>NUCLEOTIDE SEQUENCE [LARGE SCALE GENOMIC DNA]</scope>
    <source>
        <strain evidence="7">LMG 26416</strain>
    </source>
</reference>
<evidence type="ECO:0000256" key="3">
    <source>
        <dbReference type="ARBA" id="ARBA00023125"/>
    </source>
</evidence>
<dbReference type="PANTHER" id="PTHR30537:SF5">
    <property type="entry name" value="HTH-TYPE TRANSCRIPTIONAL ACTIVATOR TTDR-RELATED"/>
    <property type="match status" value="1"/>
</dbReference>
<dbReference type="SUPFAM" id="SSF46785">
    <property type="entry name" value="Winged helix' DNA-binding domain"/>
    <property type="match status" value="1"/>
</dbReference>
<dbReference type="Pfam" id="PF00126">
    <property type="entry name" value="HTH_1"/>
    <property type="match status" value="1"/>
</dbReference>
<keyword evidence="2" id="KW-0805">Transcription regulation</keyword>
<keyword evidence="7" id="KW-1185">Reference proteome</keyword>
<dbReference type="AlphaFoldDB" id="A0A1H7VMI3"/>
<dbReference type="Gene3D" id="1.10.10.10">
    <property type="entry name" value="Winged helix-like DNA-binding domain superfamily/Winged helix DNA-binding domain"/>
    <property type="match status" value="1"/>
</dbReference>
<dbReference type="CDD" id="cd08422">
    <property type="entry name" value="PBP2_CrgA_like"/>
    <property type="match status" value="1"/>
</dbReference>
<dbReference type="PRINTS" id="PR00039">
    <property type="entry name" value="HTHLYSR"/>
</dbReference>
<dbReference type="InterPro" id="IPR058163">
    <property type="entry name" value="LysR-type_TF_proteobact-type"/>
</dbReference>
<dbReference type="PANTHER" id="PTHR30537">
    <property type="entry name" value="HTH-TYPE TRANSCRIPTIONAL REGULATOR"/>
    <property type="match status" value="1"/>
</dbReference>
<evidence type="ECO:0000313" key="6">
    <source>
        <dbReference type="EMBL" id="SEM10471.1"/>
    </source>
</evidence>
<dbReference type="Proteomes" id="UP000199120">
    <property type="component" value="Unassembled WGS sequence"/>
</dbReference>
<dbReference type="Pfam" id="PF03466">
    <property type="entry name" value="LysR_substrate"/>
    <property type="match status" value="1"/>
</dbReference>
<organism evidence="6 7">
    <name type="scientific">Paraburkholderia caballeronis</name>
    <dbReference type="NCBI Taxonomy" id="416943"/>
    <lineage>
        <taxon>Bacteria</taxon>
        <taxon>Pseudomonadati</taxon>
        <taxon>Pseudomonadota</taxon>
        <taxon>Betaproteobacteria</taxon>
        <taxon>Burkholderiales</taxon>
        <taxon>Burkholderiaceae</taxon>
        <taxon>Paraburkholderia</taxon>
    </lineage>
</organism>
<evidence type="ECO:0000256" key="4">
    <source>
        <dbReference type="ARBA" id="ARBA00023163"/>
    </source>
</evidence>
<dbReference type="InterPro" id="IPR036388">
    <property type="entry name" value="WH-like_DNA-bd_sf"/>
</dbReference>
<dbReference type="Gene3D" id="3.40.190.290">
    <property type="match status" value="1"/>
</dbReference>
<dbReference type="GO" id="GO:0003700">
    <property type="term" value="F:DNA-binding transcription factor activity"/>
    <property type="evidence" value="ECO:0007669"/>
    <property type="project" value="InterPro"/>
</dbReference>
<dbReference type="PROSITE" id="PS50931">
    <property type="entry name" value="HTH_LYSR"/>
    <property type="match status" value="1"/>
</dbReference>
<dbReference type="GO" id="GO:0043565">
    <property type="term" value="F:sequence-specific DNA binding"/>
    <property type="evidence" value="ECO:0007669"/>
    <property type="project" value="TreeGrafter"/>
</dbReference>
<sequence length="315" mass="34606">MNPTELFALLPDMATFARVVDAGNFSLAARQLGSTPSTVSRQIKRLEEALGTRLLERSTRQVRVTESGAEVYRYCRDMVGAAAEAVDAAGQLAGKPQGRVSLGAPTAYAKTVIHPLIPDFLREYTDVDVQLMFTDRDVDPLRDGIDVVIRPTRTPPPGLAGRQLGSVRWLLCASPAYLHARGTPGAPRDLAQHDCLYLGETADDNRWRLMRGAQTQTVEVKGRYAANHAGARLEAALQDWGIASLPDFAATDALKRGELVQVLADWTFEARAYMGPVWLLYPPNRFLPPKVRVLIDYLARRLGDVKTAQDAKAAR</sequence>
<protein>
    <submittedName>
        <fullName evidence="6">DNA-binding transcriptional regulator, LysR family</fullName>
    </submittedName>
</protein>
<comment type="similarity">
    <text evidence="1">Belongs to the LysR transcriptional regulatory family.</text>
</comment>
<dbReference type="RefSeq" id="WP_090548529.1">
    <property type="nucleotide sequence ID" value="NZ_FNSR01000002.1"/>
</dbReference>
<dbReference type="EMBL" id="FOAJ01000026">
    <property type="protein sequence ID" value="SEM10471.1"/>
    <property type="molecule type" value="Genomic_DNA"/>
</dbReference>